<evidence type="ECO:0000256" key="5">
    <source>
        <dbReference type="ARBA" id="ARBA00022840"/>
    </source>
</evidence>
<evidence type="ECO:0000256" key="2">
    <source>
        <dbReference type="ARBA" id="ARBA00008205"/>
    </source>
</evidence>
<comment type="caution">
    <text evidence="10">The sequence shown here is derived from an EMBL/GenBank/DDBJ whole genome shotgun (WGS) entry which is preliminary data.</text>
</comment>
<keyword evidence="3 8" id="KW-0479">Metal-binding</keyword>
<keyword evidence="8" id="KW-0378">Hydrolase</keyword>
<dbReference type="InterPro" id="IPR019591">
    <property type="entry name" value="Mrp/NBP35_ATP-bd"/>
</dbReference>
<comment type="similarity">
    <text evidence="1">In the N-terminal section; belongs to the MIP18 family.</text>
</comment>
<dbReference type="Pfam" id="PF10609">
    <property type="entry name" value="ParA"/>
    <property type="match status" value="1"/>
</dbReference>
<organism evidence="10 11">
    <name type="scientific">Flavobacterium branchiicola</name>
    <dbReference type="NCBI Taxonomy" id="1114875"/>
    <lineage>
        <taxon>Bacteria</taxon>
        <taxon>Pseudomonadati</taxon>
        <taxon>Bacteroidota</taxon>
        <taxon>Flavobacteriia</taxon>
        <taxon>Flavobacteriales</taxon>
        <taxon>Flavobacteriaceae</taxon>
        <taxon>Flavobacterium</taxon>
    </lineage>
</organism>
<evidence type="ECO:0000256" key="3">
    <source>
        <dbReference type="ARBA" id="ARBA00022723"/>
    </source>
</evidence>
<dbReference type="HAMAP" id="MF_02040">
    <property type="entry name" value="Mrp_NBP35"/>
    <property type="match status" value="1"/>
</dbReference>
<evidence type="ECO:0000256" key="1">
    <source>
        <dbReference type="ARBA" id="ARBA00007352"/>
    </source>
</evidence>
<comment type="function">
    <text evidence="8">Binds and transfers iron-sulfur (Fe-S) clusters to target apoproteins. Can hydrolyze ATP.</text>
</comment>
<dbReference type="SUPFAM" id="SSF52540">
    <property type="entry name" value="P-loop containing nucleoside triphosphate hydrolases"/>
    <property type="match status" value="1"/>
</dbReference>
<dbReference type="CDD" id="cd02037">
    <property type="entry name" value="Mrp_NBP35"/>
    <property type="match status" value="1"/>
</dbReference>
<keyword evidence="4 8" id="KW-0547">Nucleotide-binding</keyword>
<dbReference type="InterPro" id="IPR033756">
    <property type="entry name" value="YlxH/NBP35"/>
</dbReference>
<keyword evidence="6 8" id="KW-0408">Iron</keyword>
<evidence type="ECO:0000256" key="4">
    <source>
        <dbReference type="ARBA" id="ARBA00022741"/>
    </source>
</evidence>
<comment type="similarity">
    <text evidence="2">In the C-terminal section; belongs to the Mrp/NBP35 ATP-binding proteins family.</text>
</comment>
<dbReference type="InterPro" id="IPR002744">
    <property type="entry name" value="MIP18-like"/>
</dbReference>
<keyword evidence="7 8" id="KW-0411">Iron-sulfur</keyword>
<name>A0ABV9P6D1_9FLAO</name>
<keyword evidence="11" id="KW-1185">Reference proteome</keyword>
<dbReference type="PANTHER" id="PTHR42961:SF2">
    <property type="entry name" value="IRON-SULFUR PROTEIN NUBPL"/>
    <property type="match status" value="1"/>
</dbReference>
<dbReference type="PANTHER" id="PTHR42961">
    <property type="entry name" value="IRON-SULFUR PROTEIN NUBPL"/>
    <property type="match status" value="1"/>
</dbReference>
<dbReference type="Gene3D" id="3.40.50.300">
    <property type="entry name" value="P-loop containing nucleotide triphosphate hydrolases"/>
    <property type="match status" value="1"/>
</dbReference>
<evidence type="ECO:0000259" key="9">
    <source>
        <dbReference type="Pfam" id="PF01883"/>
    </source>
</evidence>
<reference evidence="11" key="1">
    <citation type="journal article" date="2019" name="Int. J. Syst. Evol. Microbiol.">
        <title>The Global Catalogue of Microorganisms (GCM) 10K type strain sequencing project: providing services to taxonomists for standard genome sequencing and annotation.</title>
        <authorList>
            <consortium name="The Broad Institute Genomics Platform"/>
            <consortium name="The Broad Institute Genome Sequencing Center for Infectious Disease"/>
            <person name="Wu L."/>
            <person name="Ma J."/>
        </authorList>
    </citation>
    <scope>NUCLEOTIDE SEQUENCE [LARGE SCALE GENOMIC DNA]</scope>
    <source>
        <strain evidence="11">WYCCWR 13023</strain>
    </source>
</reference>
<dbReference type="Proteomes" id="UP001595935">
    <property type="component" value="Unassembled WGS sequence"/>
</dbReference>
<dbReference type="InterPro" id="IPR000808">
    <property type="entry name" value="Mrp-like_CS"/>
</dbReference>
<evidence type="ECO:0000313" key="11">
    <source>
        <dbReference type="Proteomes" id="UP001595935"/>
    </source>
</evidence>
<gene>
    <name evidence="10" type="ORF">ACFO5S_00035</name>
</gene>
<dbReference type="InterPro" id="IPR044304">
    <property type="entry name" value="NUBPL-like"/>
</dbReference>
<dbReference type="InterPro" id="IPR027417">
    <property type="entry name" value="P-loop_NTPase"/>
</dbReference>
<dbReference type="InterPro" id="IPR034904">
    <property type="entry name" value="FSCA_dom_sf"/>
</dbReference>
<evidence type="ECO:0000256" key="8">
    <source>
        <dbReference type="HAMAP-Rule" id="MF_02040"/>
    </source>
</evidence>
<accession>A0ABV9P6D1</accession>
<dbReference type="PROSITE" id="PS01215">
    <property type="entry name" value="MRP"/>
    <property type="match status" value="1"/>
</dbReference>
<keyword evidence="5 8" id="KW-0067">ATP-binding</keyword>
<proteinExistence type="inferred from homology"/>
<evidence type="ECO:0000256" key="6">
    <source>
        <dbReference type="ARBA" id="ARBA00023004"/>
    </source>
</evidence>
<protein>
    <recommendedName>
        <fullName evidence="8">Iron-sulfur cluster carrier protein</fullName>
    </recommendedName>
</protein>
<feature type="domain" description="MIP18 family-like" evidence="9">
    <location>
        <begin position="6"/>
        <end position="75"/>
    </location>
</feature>
<dbReference type="SUPFAM" id="SSF117916">
    <property type="entry name" value="Fe-S cluster assembly (FSCA) domain-like"/>
    <property type="match status" value="1"/>
</dbReference>
<comment type="similarity">
    <text evidence="8">Belongs to the Mrp/NBP35 ATP-binding proteins family.</text>
</comment>
<evidence type="ECO:0000256" key="7">
    <source>
        <dbReference type="ARBA" id="ARBA00023014"/>
    </source>
</evidence>
<feature type="binding site" evidence="8">
    <location>
        <begin position="106"/>
        <end position="113"/>
    </location>
    <ligand>
        <name>ATP</name>
        <dbReference type="ChEBI" id="CHEBI:30616"/>
    </ligand>
</feature>
<dbReference type="EMBL" id="JBHSGV010000001">
    <property type="protein sequence ID" value="MFC4745814.1"/>
    <property type="molecule type" value="Genomic_DNA"/>
</dbReference>
<dbReference type="Pfam" id="PF01883">
    <property type="entry name" value="FeS_assembly_P"/>
    <property type="match status" value="1"/>
</dbReference>
<sequence>MKLDRKEILKALETITIAGEGKNMVESGAVANVITFGDEVVVDLVLHTPAMHIKKRAEDDIKKTIHELISADAKVKVNIKVETPEKNEIKGRAIPGIKNIIAVASGKGGVGKSTVTANLAVTLAKMGFKVGVLDADIYGPSMPIMFDVENEKPISTTVDGKSKMKPIESYEIKILSIGFFTAPSQAVIWRGPMAAKALNQMIFDADWGELDFMLIDLPPGTGDIHLSIMQSLPITGAVVVSTPQAVALADAKKGVAMFMQDNINVPVLGIIENMAYFTPEELPDNKYYIFGQEGAKNLAEDLDVPFLGEVPIVQSIREAGDYGRPAALQTASTIETVFEEITRNVVQETVNRNESLPATEAIKITTMAGCSAVKKN</sequence>
<dbReference type="RefSeq" id="WP_213255358.1">
    <property type="nucleotide sequence ID" value="NZ_JAGYWA010000001.1"/>
</dbReference>
<dbReference type="Gene3D" id="3.30.300.130">
    <property type="entry name" value="Fe-S cluster assembly (FSCA)"/>
    <property type="match status" value="1"/>
</dbReference>
<evidence type="ECO:0000313" key="10">
    <source>
        <dbReference type="EMBL" id="MFC4745814.1"/>
    </source>
</evidence>
<comment type="subunit">
    <text evidence="8">Homodimer.</text>
</comment>